<dbReference type="SUPFAM" id="SSF53850">
    <property type="entry name" value="Periplasmic binding protein-like II"/>
    <property type="match status" value="1"/>
</dbReference>
<dbReference type="Gene3D" id="3.40.190.10">
    <property type="entry name" value="Periplasmic binding protein-like II"/>
    <property type="match status" value="2"/>
</dbReference>
<dbReference type="AlphaFoldDB" id="A0A8J7SUT7"/>
<dbReference type="InterPro" id="IPR006059">
    <property type="entry name" value="SBP"/>
</dbReference>
<protein>
    <submittedName>
        <fullName evidence="1">ABC transporter substrate-binding protein</fullName>
    </submittedName>
</protein>
<keyword evidence="2" id="KW-1185">Reference proteome</keyword>
<sequence>MITRRHLGQIGLAATAVALHPRLARAAEVQADWQAVLDAGRDQTVWWHAWGGDPKINDFIAWLGAEAEMRHGISIEHVKLASTADAVARVLAEQQAGKTEDGAVDLIWINGENFAAMKEKGLLFGPFAEGLPNWPLVDVAGKPAVVTDFTLPTEGYESPWAMAQLVFEHDTARLPVPPATLAALADWILANPGRFTYPQPPDYLGLTFLKQVLYGVMPDPARLQQPAGDTYAQDTAPLWAFLDRIHPALWRAGRAFPQNEPALAQLLADAEIDISLSFNPGRASAEIANGNLPATVRTFVLRGGTIGNASFVAIPFNASHSAAAQVVANLLLQPEIQARAQDPNILGFQTVLNLAALPEEDRNAFAGLDLGVATLSPQDLGPALLEPHASWMVKIGEDWLTRYGVTK</sequence>
<reference evidence="1" key="1">
    <citation type="submission" date="2021-01" db="EMBL/GenBank/DDBJ databases">
        <title>Genome seq and assembly of Tabrizicola sp. KVB23.</title>
        <authorList>
            <person name="Chhetri G."/>
        </authorList>
    </citation>
    <scope>NUCLEOTIDE SEQUENCE</scope>
    <source>
        <strain evidence="1">KVB23</strain>
    </source>
</reference>
<organism evidence="1 2">
    <name type="scientific">Fuscibacter oryzae</name>
    <dbReference type="NCBI Taxonomy" id="2803939"/>
    <lineage>
        <taxon>Bacteria</taxon>
        <taxon>Pseudomonadati</taxon>
        <taxon>Pseudomonadota</taxon>
        <taxon>Alphaproteobacteria</taxon>
        <taxon>Rhodobacterales</taxon>
        <taxon>Paracoccaceae</taxon>
        <taxon>Fuscibacter</taxon>
    </lineage>
</organism>
<dbReference type="NCBIfam" id="NF008633">
    <property type="entry name" value="PRK11622.1"/>
    <property type="match status" value="1"/>
</dbReference>
<dbReference type="PANTHER" id="PTHR42779:SF1">
    <property type="entry name" value="PROTEIN YNJB"/>
    <property type="match status" value="1"/>
</dbReference>
<accession>A0A8J7SUT7</accession>
<dbReference type="RefSeq" id="WP_202659404.1">
    <property type="nucleotide sequence ID" value="NZ_JAESVP010000003.1"/>
</dbReference>
<dbReference type="EMBL" id="JAESVP010000003">
    <property type="protein sequence ID" value="MBL4927946.1"/>
    <property type="molecule type" value="Genomic_DNA"/>
</dbReference>
<proteinExistence type="predicted"/>
<gene>
    <name evidence="1" type="ORF">JI744_07500</name>
</gene>
<name>A0A8J7SUT7_9RHOB</name>
<dbReference type="PIRSF" id="PIRSF029172">
    <property type="entry name" value="UCP029172_ABC_sbc_YnjB"/>
    <property type="match status" value="1"/>
</dbReference>
<dbReference type="Proteomes" id="UP000619033">
    <property type="component" value="Unassembled WGS sequence"/>
</dbReference>
<dbReference type="InterPro" id="IPR027020">
    <property type="entry name" value="YnjB"/>
</dbReference>
<dbReference type="Pfam" id="PF13416">
    <property type="entry name" value="SBP_bac_8"/>
    <property type="match status" value="1"/>
</dbReference>
<evidence type="ECO:0000313" key="2">
    <source>
        <dbReference type="Proteomes" id="UP000619033"/>
    </source>
</evidence>
<evidence type="ECO:0000313" key="1">
    <source>
        <dbReference type="EMBL" id="MBL4927946.1"/>
    </source>
</evidence>
<comment type="caution">
    <text evidence="1">The sequence shown here is derived from an EMBL/GenBank/DDBJ whole genome shotgun (WGS) entry which is preliminary data.</text>
</comment>
<dbReference type="PANTHER" id="PTHR42779">
    <property type="entry name" value="PROTEIN YNJB"/>
    <property type="match status" value="1"/>
</dbReference>